<evidence type="ECO:0000256" key="8">
    <source>
        <dbReference type="ARBA" id="ARBA00022989"/>
    </source>
</evidence>
<evidence type="ECO:0000256" key="4">
    <source>
        <dbReference type="ARBA" id="ARBA00022670"/>
    </source>
</evidence>
<evidence type="ECO:0000256" key="6">
    <source>
        <dbReference type="ARBA" id="ARBA00022801"/>
    </source>
</evidence>
<keyword evidence="9" id="KW-0482">Metalloprotease</keyword>
<proteinExistence type="inferred from homology"/>
<dbReference type="GO" id="GO:0016020">
    <property type="term" value="C:membrane"/>
    <property type="evidence" value="ECO:0007669"/>
    <property type="project" value="UniProtKB-SubCell"/>
</dbReference>
<dbReference type="Pfam" id="PF17820">
    <property type="entry name" value="PDZ_6"/>
    <property type="match status" value="1"/>
</dbReference>
<feature type="transmembrane region" description="Helical" evidence="11">
    <location>
        <begin position="329"/>
        <end position="347"/>
    </location>
</feature>
<dbReference type="Gene3D" id="2.30.42.10">
    <property type="match status" value="1"/>
</dbReference>
<evidence type="ECO:0000256" key="1">
    <source>
        <dbReference type="ARBA" id="ARBA00001947"/>
    </source>
</evidence>
<evidence type="ECO:0000313" key="13">
    <source>
        <dbReference type="EMBL" id="PIU46464.1"/>
    </source>
</evidence>
<dbReference type="Proteomes" id="UP000228777">
    <property type="component" value="Unassembled WGS sequence"/>
</dbReference>
<feature type="transmembrane region" description="Helical" evidence="11">
    <location>
        <begin position="259"/>
        <end position="275"/>
    </location>
</feature>
<feature type="transmembrane region" description="Helical" evidence="11">
    <location>
        <begin position="227"/>
        <end position="247"/>
    </location>
</feature>
<organism evidence="13 14">
    <name type="scientific">bacterium (Candidatus Gribaldobacteria) CG07_land_8_20_14_0_80_33_18</name>
    <dbReference type="NCBI Taxonomy" id="2014272"/>
    <lineage>
        <taxon>Bacteria</taxon>
        <taxon>Candidatus Gribaldobacteria</taxon>
    </lineage>
</organism>
<dbReference type="AlphaFoldDB" id="A0A2M6Z229"/>
<accession>A0A2M6Z229</accession>
<dbReference type="CDD" id="cd23081">
    <property type="entry name" value="cpPDZ_EcRseP-like"/>
    <property type="match status" value="1"/>
</dbReference>
<dbReference type="SUPFAM" id="SSF50156">
    <property type="entry name" value="PDZ domain-like"/>
    <property type="match status" value="1"/>
</dbReference>
<comment type="subcellular location">
    <subcellularLocation>
        <location evidence="2">Membrane</location>
        <topology evidence="2">Multi-pass membrane protein</topology>
    </subcellularLocation>
</comment>
<keyword evidence="10 11" id="KW-0472">Membrane</keyword>
<keyword evidence="5 11" id="KW-0812">Transmembrane</keyword>
<dbReference type="InterPro" id="IPR008915">
    <property type="entry name" value="Peptidase_M50"/>
</dbReference>
<dbReference type="GO" id="GO:0006508">
    <property type="term" value="P:proteolysis"/>
    <property type="evidence" value="ECO:0007669"/>
    <property type="project" value="UniProtKB-KW"/>
</dbReference>
<dbReference type="InterPro" id="IPR001478">
    <property type="entry name" value="PDZ"/>
</dbReference>
<dbReference type="EMBL" id="PEWP01000050">
    <property type="protein sequence ID" value="PIU46464.1"/>
    <property type="molecule type" value="Genomic_DNA"/>
</dbReference>
<feature type="domain" description="PDZ" evidence="12">
    <location>
        <begin position="108"/>
        <end position="186"/>
    </location>
</feature>
<evidence type="ECO:0000313" key="14">
    <source>
        <dbReference type="Proteomes" id="UP000228777"/>
    </source>
</evidence>
<evidence type="ECO:0000256" key="10">
    <source>
        <dbReference type="ARBA" id="ARBA00023136"/>
    </source>
</evidence>
<dbReference type="GO" id="GO:0004222">
    <property type="term" value="F:metalloendopeptidase activity"/>
    <property type="evidence" value="ECO:0007669"/>
    <property type="project" value="InterPro"/>
</dbReference>
<dbReference type="PANTHER" id="PTHR42837">
    <property type="entry name" value="REGULATOR OF SIGMA-E PROTEASE RSEP"/>
    <property type="match status" value="1"/>
</dbReference>
<comment type="similarity">
    <text evidence="3">Belongs to the peptidase M50B family.</text>
</comment>
<feature type="transmembrane region" description="Helical" evidence="11">
    <location>
        <begin position="6"/>
        <end position="26"/>
    </location>
</feature>
<feature type="transmembrane region" description="Helical" evidence="11">
    <location>
        <begin position="281"/>
        <end position="299"/>
    </location>
</feature>
<evidence type="ECO:0000256" key="9">
    <source>
        <dbReference type="ARBA" id="ARBA00023049"/>
    </source>
</evidence>
<evidence type="ECO:0000259" key="12">
    <source>
        <dbReference type="SMART" id="SM00228"/>
    </source>
</evidence>
<protein>
    <recommendedName>
        <fullName evidence="12">PDZ domain-containing protein</fullName>
    </recommendedName>
</protein>
<evidence type="ECO:0000256" key="3">
    <source>
        <dbReference type="ARBA" id="ARBA00007931"/>
    </source>
</evidence>
<reference evidence="14" key="1">
    <citation type="submission" date="2017-09" db="EMBL/GenBank/DDBJ databases">
        <title>Depth-based differentiation of microbial function through sediment-hosted aquifers and enrichment of novel symbionts in the deep terrestrial subsurface.</title>
        <authorList>
            <person name="Probst A.J."/>
            <person name="Ladd B."/>
            <person name="Jarett J.K."/>
            <person name="Geller-Mcgrath D.E."/>
            <person name="Sieber C.M.K."/>
            <person name="Emerson J.B."/>
            <person name="Anantharaman K."/>
            <person name="Thomas B.C."/>
            <person name="Malmstrom R."/>
            <person name="Stieglmeier M."/>
            <person name="Klingl A."/>
            <person name="Woyke T."/>
            <person name="Ryan C.M."/>
            <person name="Banfield J.F."/>
        </authorList>
    </citation>
    <scope>NUCLEOTIDE SEQUENCE [LARGE SCALE GENOMIC DNA]</scope>
</reference>
<dbReference type="Pfam" id="PF02163">
    <property type="entry name" value="Peptidase_M50"/>
    <property type="match status" value="1"/>
</dbReference>
<keyword evidence="4" id="KW-0645">Protease</keyword>
<evidence type="ECO:0000256" key="7">
    <source>
        <dbReference type="ARBA" id="ARBA00022833"/>
    </source>
</evidence>
<dbReference type="PANTHER" id="PTHR42837:SF2">
    <property type="entry name" value="MEMBRANE METALLOPROTEASE ARASP2, CHLOROPLASTIC-RELATED"/>
    <property type="match status" value="1"/>
</dbReference>
<feature type="transmembrane region" description="Helical" evidence="11">
    <location>
        <begin position="89"/>
        <end position="113"/>
    </location>
</feature>
<comment type="cofactor">
    <cofactor evidence="1">
        <name>Zn(2+)</name>
        <dbReference type="ChEBI" id="CHEBI:29105"/>
    </cofactor>
</comment>
<evidence type="ECO:0000256" key="11">
    <source>
        <dbReference type="SAM" id="Phobius"/>
    </source>
</evidence>
<dbReference type="InterPro" id="IPR004387">
    <property type="entry name" value="Pept_M50_Zn"/>
</dbReference>
<keyword evidence="7" id="KW-0862">Zinc</keyword>
<comment type="caution">
    <text evidence="13">The sequence shown here is derived from an EMBL/GenBank/DDBJ whole genome shotgun (WGS) entry which is preliminary data.</text>
</comment>
<dbReference type="SMART" id="SM00228">
    <property type="entry name" value="PDZ"/>
    <property type="match status" value="1"/>
</dbReference>
<name>A0A2M6Z229_9BACT</name>
<dbReference type="InterPro" id="IPR041489">
    <property type="entry name" value="PDZ_6"/>
</dbReference>
<evidence type="ECO:0000256" key="5">
    <source>
        <dbReference type="ARBA" id="ARBA00022692"/>
    </source>
</evidence>
<evidence type="ECO:0000256" key="2">
    <source>
        <dbReference type="ARBA" id="ARBA00004141"/>
    </source>
</evidence>
<dbReference type="CDD" id="cd06163">
    <property type="entry name" value="S2P-M50_PDZ_RseP-like"/>
    <property type="match status" value="1"/>
</dbReference>
<sequence length="354" mass="39355">MLLTILIVFFSLIGLMVLHEFGHFLIAKQFKARVEEFGIGYPPRIFSKKIGETVYSLNLLPFGAFVRIPGMETVENEEMAKREKVWKRILVTLGGVISFWVIAIIILSILLVIGVPEAFDDKANVNNSQIQILTVNSNSPAEKTGLKAGDVILKIKNQNIGKVTEVQEFISAHKGEEIILTIKRGEKIFETKIIPRVSESKEEGPLGIALGRIAFVKYPIWQAIPKAIILCFNLTKTIVLFLIQFLFGSLIGKPLPFKAELMGPIGIGALMVQFYQLGINYFLQILVLISLGLAVSNLLPIPAVDGGKLLFLIIEAIRKKPVSQKIEQNITAVSFVFILILSIFIAIKDVIKLF</sequence>
<gene>
    <name evidence="13" type="ORF">COS93_02470</name>
</gene>
<keyword evidence="6" id="KW-0378">Hydrolase</keyword>
<dbReference type="InterPro" id="IPR036034">
    <property type="entry name" value="PDZ_sf"/>
</dbReference>
<keyword evidence="8 11" id="KW-1133">Transmembrane helix</keyword>